<accession>A0A849P1V0</accession>
<comment type="caution">
    <text evidence="1">The sequence shown here is derived from an EMBL/GenBank/DDBJ whole genome shotgun (WGS) entry which is preliminary data.</text>
</comment>
<protein>
    <submittedName>
        <fullName evidence="1">Uncharacterized protein</fullName>
    </submittedName>
</protein>
<dbReference type="EMBL" id="JABGBN010000003">
    <property type="protein sequence ID" value="NOL51679.1"/>
    <property type="molecule type" value="Genomic_DNA"/>
</dbReference>
<organism evidence="1 2">
    <name type="scientific">Pelistega suis</name>
    <dbReference type="NCBI Taxonomy" id="1631957"/>
    <lineage>
        <taxon>Bacteria</taxon>
        <taxon>Pseudomonadati</taxon>
        <taxon>Pseudomonadota</taxon>
        <taxon>Betaproteobacteria</taxon>
        <taxon>Burkholderiales</taxon>
        <taxon>Alcaligenaceae</taxon>
        <taxon>Pelistega</taxon>
    </lineage>
</organism>
<proteinExistence type="predicted"/>
<evidence type="ECO:0000313" key="1">
    <source>
        <dbReference type="EMBL" id="NOL51679.1"/>
    </source>
</evidence>
<reference evidence="1 2" key="1">
    <citation type="submission" date="2020-05" db="EMBL/GenBank/DDBJ databases">
        <authorList>
            <person name="Niu N."/>
        </authorList>
    </citation>
    <scope>NUCLEOTIDE SEQUENCE [LARGE SCALE GENOMIC DNA]</scope>
    <source>
        <strain evidence="1 2">3340-03</strain>
    </source>
</reference>
<dbReference type="AlphaFoldDB" id="A0A849P1V0"/>
<dbReference type="Proteomes" id="UP000537862">
    <property type="component" value="Unassembled WGS sequence"/>
</dbReference>
<name>A0A849P1V0_9BURK</name>
<keyword evidence="2" id="KW-1185">Reference proteome</keyword>
<evidence type="ECO:0000313" key="2">
    <source>
        <dbReference type="Proteomes" id="UP000537862"/>
    </source>
</evidence>
<gene>
    <name evidence="1" type="ORF">HKX39_05780</name>
</gene>
<dbReference type="RefSeq" id="WP_171680377.1">
    <property type="nucleotide sequence ID" value="NZ_JABGBN010000003.1"/>
</dbReference>
<sequence>MDLLYSLIHAKSVGNTYFLLLHPDVTSLQEVIRDFNRSNKDSINGVVLSDLVFLTGDRKGRYVCGRIVDGKIVGESFSVIDARPELVSVLDEFYANLSDGAVSRVYPLSLRKYIMSLREH</sequence>